<protein>
    <submittedName>
        <fullName evidence="3">Glycosyltransferase</fullName>
    </submittedName>
</protein>
<dbReference type="EMBL" id="WIOL01000003">
    <property type="protein sequence ID" value="MQT17525.1"/>
    <property type="molecule type" value="Genomic_DNA"/>
</dbReference>
<reference evidence="3 4" key="1">
    <citation type="submission" date="2019-09" db="EMBL/GenBank/DDBJ databases">
        <title>Polymorphobacter sp. isolated from a lake in China.</title>
        <authorList>
            <person name="Liu Z."/>
        </authorList>
    </citation>
    <scope>NUCLEOTIDE SEQUENCE [LARGE SCALE GENOMIC DNA]</scope>
    <source>
        <strain evidence="3 4">D40P</strain>
    </source>
</reference>
<dbReference type="AlphaFoldDB" id="A0A7C9KX33"/>
<dbReference type="PANTHER" id="PTHR46401:SF2">
    <property type="entry name" value="GLYCOSYLTRANSFERASE WBBK-RELATED"/>
    <property type="match status" value="1"/>
</dbReference>
<evidence type="ECO:0000256" key="1">
    <source>
        <dbReference type="ARBA" id="ARBA00022679"/>
    </source>
</evidence>
<dbReference type="Pfam" id="PF13692">
    <property type="entry name" value="Glyco_trans_1_4"/>
    <property type="match status" value="1"/>
</dbReference>
<feature type="domain" description="Glycosyltransferase subfamily 4-like N-terminal" evidence="2">
    <location>
        <begin position="15"/>
        <end position="177"/>
    </location>
</feature>
<keyword evidence="1 3" id="KW-0808">Transferase</keyword>
<dbReference type="Gene3D" id="3.40.50.2000">
    <property type="entry name" value="Glycogen Phosphorylase B"/>
    <property type="match status" value="2"/>
</dbReference>
<dbReference type="RefSeq" id="WP_152577980.1">
    <property type="nucleotide sequence ID" value="NZ_JAATJI010000002.1"/>
</dbReference>
<dbReference type="Proteomes" id="UP000481327">
    <property type="component" value="Unassembled WGS sequence"/>
</dbReference>
<dbReference type="GO" id="GO:0016757">
    <property type="term" value="F:glycosyltransferase activity"/>
    <property type="evidence" value="ECO:0007669"/>
    <property type="project" value="TreeGrafter"/>
</dbReference>
<proteinExistence type="predicted"/>
<evidence type="ECO:0000313" key="3">
    <source>
        <dbReference type="EMBL" id="MQT17525.1"/>
    </source>
</evidence>
<dbReference type="GO" id="GO:0009103">
    <property type="term" value="P:lipopolysaccharide biosynthetic process"/>
    <property type="evidence" value="ECO:0007669"/>
    <property type="project" value="TreeGrafter"/>
</dbReference>
<dbReference type="Pfam" id="PF13439">
    <property type="entry name" value="Glyco_transf_4"/>
    <property type="match status" value="1"/>
</dbReference>
<name>A0A7C9KX33_9SPHN</name>
<accession>A0A7C9KX33</accession>
<comment type="caution">
    <text evidence="3">The sequence shown here is derived from an EMBL/GenBank/DDBJ whole genome shotgun (WGS) entry which is preliminary data.</text>
</comment>
<sequence>MILFSHDIFSAQVAGGVSRCMIELMRALGGTTDWRLWAGRYTNELLDNARHDPAIAAHLLAAHTVTGGGRLSGSIRNEPGFVKAVRAQHATVVHRTYYPVLDLVPNRHVSRVETLMDMWDERGGAGATRLTALKTRIKHRALSRADAIVCISASSRAEMLDKWPALEARSLVIPLGVRRLSDRPLPALRKRPYFLFVGRRGTYKNFAVAVAGLRAAALDSHELLCFGGGAFDDAELATIAAAGLAGRVHQIGGGDDRLAGLYEGATALLYPSAYEGFGLPLLEAMIHDCPVIAAPLTSLPEVGGSAAVYANPAMPDEWGMEMARIGSSSAVADERRRAGRQRAAEFSWSKTAASHAALYSSLR</sequence>
<dbReference type="PANTHER" id="PTHR46401">
    <property type="entry name" value="GLYCOSYLTRANSFERASE WBBK-RELATED"/>
    <property type="match status" value="1"/>
</dbReference>
<organism evidence="3 4">
    <name type="scientific">Sandarakinorhabdus fusca</name>
    <dbReference type="NCBI Taxonomy" id="1439888"/>
    <lineage>
        <taxon>Bacteria</taxon>
        <taxon>Pseudomonadati</taxon>
        <taxon>Pseudomonadota</taxon>
        <taxon>Alphaproteobacteria</taxon>
        <taxon>Sphingomonadales</taxon>
        <taxon>Sphingosinicellaceae</taxon>
        <taxon>Sandarakinorhabdus</taxon>
    </lineage>
</organism>
<dbReference type="OrthoDB" id="9801609at2"/>
<keyword evidence="4" id="KW-1185">Reference proteome</keyword>
<gene>
    <name evidence="3" type="ORF">F3168_09650</name>
</gene>
<dbReference type="CDD" id="cd03809">
    <property type="entry name" value="GT4_MtfB-like"/>
    <property type="match status" value="1"/>
</dbReference>
<dbReference type="SUPFAM" id="SSF53756">
    <property type="entry name" value="UDP-Glycosyltransferase/glycogen phosphorylase"/>
    <property type="match status" value="1"/>
</dbReference>
<evidence type="ECO:0000259" key="2">
    <source>
        <dbReference type="Pfam" id="PF13439"/>
    </source>
</evidence>
<evidence type="ECO:0000313" key="4">
    <source>
        <dbReference type="Proteomes" id="UP000481327"/>
    </source>
</evidence>
<dbReference type="InterPro" id="IPR028098">
    <property type="entry name" value="Glyco_trans_4-like_N"/>
</dbReference>